<gene>
    <name evidence="10 11" type="primary">LOC113719023</name>
</gene>
<proteinExistence type="inferred from homology"/>
<keyword evidence="9" id="KW-1185">Reference proteome</keyword>
<name>A0A6P6VAR1_COFAR</name>
<dbReference type="RefSeq" id="XP_027099796.1">
    <property type="nucleotide sequence ID" value="XM_027243995.1"/>
</dbReference>
<keyword evidence="6" id="KW-0175">Coiled coil</keyword>
<dbReference type="GeneID" id="113719023"/>
<dbReference type="GO" id="GO:0000124">
    <property type="term" value="C:SAGA complex"/>
    <property type="evidence" value="ECO:0007669"/>
    <property type="project" value="InterPro"/>
</dbReference>
<keyword evidence="4" id="KW-0804">Transcription</keyword>
<evidence type="ECO:0000256" key="1">
    <source>
        <dbReference type="ARBA" id="ARBA00004123"/>
    </source>
</evidence>
<keyword evidence="5" id="KW-0539">Nucleus</keyword>
<accession>A0A6P6VAR1</accession>
<feature type="compositionally biased region" description="Low complexity" evidence="7">
    <location>
        <begin position="30"/>
        <end position="54"/>
    </location>
</feature>
<dbReference type="InterPro" id="IPR009072">
    <property type="entry name" value="Histone-fold"/>
</dbReference>
<feature type="compositionally biased region" description="Low complexity" evidence="7">
    <location>
        <begin position="392"/>
        <end position="408"/>
    </location>
</feature>
<feature type="region of interest" description="Disordered" evidence="7">
    <location>
        <begin position="374"/>
        <end position="408"/>
    </location>
</feature>
<feature type="compositionally biased region" description="Polar residues" evidence="7">
    <location>
        <begin position="374"/>
        <end position="391"/>
    </location>
</feature>
<feature type="region of interest" description="Disordered" evidence="7">
    <location>
        <begin position="1"/>
        <end position="78"/>
    </location>
</feature>
<feature type="compositionally biased region" description="Low complexity" evidence="7">
    <location>
        <begin position="202"/>
        <end position="226"/>
    </location>
</feature>
<evidence type="ECO:0000256" key="3">
    <source>
        <dbReference type="ARBA" id="ARBA00023015"/>
    </source>
</evidence>
<organism evidence="9 10">
    <name type="scientific">Coffea arabica</name>
    <name type="common">Arabian coffee</name>
    <dbReference type="NCBI Taxonomy" id="13443"/>
    <lineage>
        <taxon>Eukaryota</taxon>
        <taxon>Viridiplantae</taxon>
        <taxon>Streptophyta</taxon>
        <taxon>Embryophyta</taxon>
        <taxon>Tracheophyta</taxon>
        <taxon>Spermatophyta</taxon>
        <taxon>Magnoliopsida</taxon>
        <taxon>eudicotyledons</taxon>
        <taxon>Gunneridae</taxon>
        <taxon>Pentapetalae</taxon>
        <taxon>asterids</taxon>
        <taxon>lamiids</taxon>
        <taxon>Gentianales</taxon>
        <taxon>Rubiaceae</taxon>
        <taxon>Ixoroideae</taxon>
        <taxon>Gardenieae complex</taxon>
        <taxon>Bertiereae - Coffeeae clade</taxon>
        <taxon>Coffeeae</taxon>
        <taxon>Coffea</taxon>
    </lineage>
</organism>
<dbReference type="PANTHER" id="PTHR12264:SF26">
    <property type="entry name" value="TRANSCRIPTION INITIATION FACTOR TFIID SUBUNIT 12B"/>
    <property type="match status" value="1"/>
</dbReference>
<feature type="compositionally biased region" description="Polar residues" evidence="7">
    <location>
        <begin position="20"/>
        <end position="29"/>
    </location>
</feature>
<dbReference type="OrthoDB" id="1739741at2759"/>
<dbReference type="PANTHER" id="PTHR12264">
    <property type="entry name" value="TRANSCRIPTION INITIATION FACTOR TFIID SUBUNIT 12"/>
    <property type="match status" value="1"/>
</dbReference>
<sequence>MKMADISSPSPNPIQSNNQLIEPTNPQLQSSSSASAAVVVGTPSSSSNLMQPSPSATPSSVDLPPQIPLNSSQQQQLVQQQQQQQPIQVQQQQQQLVQSQQQQQLNLQQQQQQQIQQIQQLQQQQQQIQQQSSGNAGNNNSNGGNNLMAAAAVANFQMQQSLQRSPSMARLSQMQQQQQQLGMMRQQAGIYGQMNFGGNALQQQQQQQQQQQNQQQQQQMGQMAQMGSGNLSRSALMGQTGHLPMLSGQAAAAAAQFDLQSPFLTSPRQKAGMMQGSQLHSGSSTGQALSGMQAMGMMGPISQLRANGPMAYSQQRINQGLRQHLSPQSQLAINQVRLEKLQTQGVPRTSLMNAQLSALAQNGQPALMQNSISQQQWLKQMPSPNSPSYRLQQQRQPFHSQQQLSSQLHQNSMALPQQLAHMVQQQPQIGHSQIHQHQQQTQSTQQQQQQQPQPQPQPQQQQQQQQQNQQLQPQQQQLQSALHQQQQSPRMVASAGQKSLSLTGSQPDATTSGTTTPGGSSSQGTEASNQLLGKRRIQDLVSQVDPQGKLDPEVEDLLLQVADDFIDSVTSFACGLAKHRKSSTLEAKDVLLHLEKNYKLTIPGFSSEEKKHQQNHLQANLVWDGVLSLKWTAKKLIWKYHFCAKPPSDAHRKRMEVIHALMESSSEATTSNAAEMRRTGTWQPSC</sequence>
<evidence type="ECO:0000256" key="5">
    <source>
        <dbReference type="ARBA" id="ARBA00023242"/>
    </source>
</evidence>
<dbReference type="GO" id="GO:0003677">
    <property type="term" value="F:DNA binding"/>
    <property type="evidence" value="ECO:0007669"/>
    <property type="project" value="TreeGrafter"/>
</dbReference>
<dbReference type="SUPFAM" id="SSF47113">
    <property type="entry name" value="Histone-fold"/>
    <property type="match status" value="1"/>
</dbReference>
<dbReference type="InterPro" id="IPR003228">
    <property type="entry name" value="TFIID_TAF12_dom"/>
</dbReference>
<dbReference type="GO" id="GO:0005669">
    <property type="term" value="C:transcription factor TFIID complex"/>
    <property type="evidence" value="ECO:0007669"/>
    <property type="project" value="InterPro"/>
</dbReference>
<dbReference type="GO" id="GO:0017025">
    <property type="term" value="F:TBP-class protein binding"/>
    <property type="evidence" value="ECO:0007669"/>
    <property type="project" value="TreeGrafter"/>
</dbReference>
<evidence type="ECO:0000313" key="11">
    <source>
        <dbReference type="RefSeq" id="XP_027099798.1"/>
    </source>
</evidence>
<evidence type="ECO:0000256" key="6">
    <source>
        <dbReference type="SAM" id="Coils"/>
    </source>
</evidence>
<dbReference type="GO" id="GO:0046982">
    <property type="term" value="F:protein heterodimerization activity"/>
    <property type="evidence" value="ECO:0007669"/>
    <property type="project" value="InterPro"/>
</dbReference>
<dbReference type="Pfam" id="PF03847">
    <property type="entry name" value="TFIID_20kDa"/>
    <property type="match status" value="1"/>
</dbReference>
<evidence type="ECO:0000259" key="8">
    <source>
        <dbReference type="Pfam" id="PF03847"/>
    </source>
</evidence>
<feature type="compositionally biased region" description="Polar residues" evidence="7">
    <location>
        <begin position="496"/>
        <end position="509"/>
    </location>
</feature>
<feature type="compositionally biased region" description="Low complexity" evidence="7">
    <location>
        <begin position="424"/>
        <end position="489"/>
    </location>
</feature>
<dbReference type="GO" id="GO:0051123">
    <property type="term" value="P:RNA polymerase II preinitiation complex assembly"/>
    <property type="evidence" value="ECO:0007669"/>
    <property type="project" value="TreeGrafter"/>
</dbReference>
<feature type="compositionally biased region" description="Low complexity" evidence="7">
    <location>
        <begin position="1"/>
        <end position="19"/>
    </location>
</feature>
<feature type="coiled-coil region" evidence="6">
    <location>
        <begin position="104"/>
        <end position="131"/>
    </location>
</feature>
<evidence type="ECO:0000256" key="7">
    <source>
        <dbReference type="SAM" id="MobiDB-lite"/>
    </source>
</evidence>
<dbReference type="FunFam" id="1.10.20.10:FF:000011">
    <property type="entry name" value="Transcription initiation factor TFIID subunit 12"/>
    <property type="match status" value="1"/>
</dbReference>
<dbReference type="Gene3D" id="1.10.20.10">
    <property type="entry name" value="Histone, subunit A"/>
    <property type="match status" value="1"/>
</dbReference>
<reference evidence="9" key="1">
    <citation type="journal article" date="2025" name="Foods">
        <title>Unveiling the Microbial Signatures of Arabica Coffee Cherries: Insights into Ripeness Specific Diversity, Functional Traits, and Implications for Quality and Safety.</title>
        <authorList>
            <consortium name="RefSeq"/>
            <person name="Tenea G.N."/>
            <person name="Cifuentes V."/>
            <person name="Reyes P."/>
            <person name="Cevallos-Vallejos M."/>
        </authorList>
    </citation>
    <scope>NUCLEOTIDE SEQUENCE [LARGE SCALE GENOMIC DNA]</scope>
</reference>
<evidence type="ECO:0000256" key="2">
    <source>
        <dbReference type="ARBA" id="ARBA00007530"/>
    </source>
</evidence>
<dbReference type="AlphaFoldDB" id="A0A6P6VAR1"/>
<feature type="region of interest" description="Disordered" evidence="7">
    <location>
        <begin position="420"/>
        <end position="529"/>
    </location>
</feature>
<keyword evidence="3" id="KW-0805">Transcription regulation</keyword>
<feature type="domain" description="Transcription initiation factor TFIID subunit 12" evidence="8">
    <location>
        <begin position="533"/>
        <end position="600"/>
    </location>
</feature>
<protein>
    <submittedName>
        <fullName evidence="10 11">Transcription initiation factor TFIID subunit 12b-like isoform X1</fullName>
    </submittedName>
</protein>
<dbReference type="CDD" id="cd07981">
    <property type="entry name" value="HFD_TAF12"/>
    <property type="match status" value="1"/>
</dbReference>
<reference evidence="10 11" key="2">
    <citation type="submission" date="2025-04" db="UniProtKB">
        <authorList>
            <consortium name="RefSeq"/>
        </authorList>
    </citation>
    <scope>IDENTIFICATION</scope>
    <source>
        <tissue evidence="10 11">Leaves</tissue>
    </source>
</reference>
<feature type="region of interest" description="Disordered" evidence="7">
    <location>
        <begin position="201"/>
        <end position="229"/>
    </location>
</feature>
<comment type="subcellular location">
    <subcellularLocation>
        <location evidence="1">Nucleus</location>
    </subcellularLocation>
</comment>
<feature type="compositionally biased region" description="Low complexity" evidence="7">
    <location>
        <begin position="510"/>
        <end position="525"/>
    </location>
</feature>
<evidence type="ECO:0000256" key="4">
    <source>
        <dbReference type="ARBA" id="ARBA00023163"/>
    </source>
</evidence>
<dbReference type="RefSeq" id="XP_027099798.1">
    <property type="nucleotide sequence ID" value="XM_027243997.1"/>
</dbReference>
<comment type="similarity">
    <text evidence="2">Belongs to the TAF12 family.</text>
</comment>
<evidence type="ECO:0000313" key="10">
    <source>
        <dbReference type="RefSeq" id="XP_027099796.1"/>
    </source>
</evidence>
<dbReference type="Proteomes" id="UP001652660">
    <property type="component" value="Chromosome 11e"/>
</dbReference>
<dbReference type="InterPro" id="IPR037794">
    <property type="entry name" value="TAF12"/>
</dbReference>
<evidence type="ECO:0000313" key="9">
    <source>
        <dbReference type="Proteomes" id="UP001652660"/>
    </source>
</evidence>